<sequence>MVRGRDSDSDASHRTDRRTALRSVGGGLAALGLGLATGGTASAQEGFPPSERTRWGNAVTVGDGDARAFLTRGRSGAPRFLGVWLSEDALTGLPEEGEHVRHSVPLPDGAATVGNVEWLTADWNPHGHGPEDVYDVPHFDFHFYFDPQERVERRIPPGECDADGDGEADRPVPCDVYERATEPLPDAQRPPGYVPTDDVVPAMGNHWVKRDAPELQGEQFTHTYIYGSFDGRISFLEPMITRQFLENLQGKVVSEVPTPRRFPTRGFYPTEYAIRRVREEDAVAVYLRRFQRFRGTQSVF</sequence>
<feature type="region of interest" description="Disordered" evidence="1">
    <location>
        <begin position="1"/>
        <end position="21"/>
    </location>
</feature>
<dbReference type="RefSeq" id="WP_254270223.1">
    <property type="nucleotide sequence ID" value="NZ_CP100401.1"/>
</dbReference>
<dbReference type="GeneID" id="73047269"/>
<feature type="compositionally biased region" description="Basic and acidic residues" evidence="1">
    <location>
        <begin position="1"/>
        <end position="19"/>
    </location>
</feature>
<dbReference type="InterPro" id="IPR033786">
    <property type="entry name" value="TTHB210-like"/>
</dbReference>
<comment type="caution">
    <text evidence="2">The sequence shown here is derived from an EMBL/GenBank/DDBJ whole genome shotgun (WGS) entry which is preliminary data.</text>
</comment>
<evidence type="ECO:0008006" key="4">
    <source>
        <dbReference type="Google" id="ProtNLM"/>
    </source>
</evidence>
<proteinExistence type="predicted"/>
<dbReference type="PROSITE" id="PS51318">
    <property type="entry name" value="TAT"/>
    <property type="match status" value="1"/>
</dbReference>
<dbReference type="EMBL" id="JBHSHT010000001">
    <property type="protein sequence ID" value="MFC4823635.1"/>
    <property type="molecule type" value="Genomic_DNA"/>
</dbReference>
<evidence type="ECO:0000256" key="1">
    <source>
        <dbReference type="SAM" id="MobiDB-lite"/>
    </source>
</evidence>
<protein>
    <recommendedName>
        <fullName evidence="4">DUF5602 domain-containing protein</fullName>
    </recommendedName>
</protein>
<dbReference type="AlphaFoldDB" id="A0ABD5PZ25"/>
<evidence type="ECO:0000313" key="2">
    <source>
        <dbReference type="EMBL" id="MFC4823635.1"/>
    </source>
</evidence>
<accession>A0ABD5PZ25</accession>
<organism evidence="2 3">
    <name type="scientific">Halorussus aquaticus</name>
    <dbReference type="NCBI Taxonomy" id="2953748"/>
    <lineage>
        <taxon>Archaea</taxon>
        <taxon>Methanobacteriati</taxon>
        <taxon>Methanobacteriota</taxon>
        <taxon>Stenosarchaea group</taxon>
        <taxon>Halobacteria</taxon>
        <taxon>Halobacteriales</taxon>
        <taxon>Haladaptataceae</taxon>
        <taxon>Halorussus</taxon>
    </lineage>
</organism>
<gene>
    <name evidence="2" type="ORF">ACFO9K_05125</name>
</gene>
<name>A0ABD5PZ25_9EURY</name>
<keyword evidence="3" id="KW-1185">Reference proteome</keyword>
<evidence type="ECO:0000313" key="3">
    <source>
        <dbReference type="Proteomes" id="UP001595945"/>
    </source>
</evidence>
<dbReference type="Proteomes" id="UP001595945">
    <property type="component" value="Unassembled WGS sequence"/>
</dbReference>
<dbReference type="CDD" id="cd11669">
    <property type="entry name" value="TTHB210-like"/>
    <property type="match status" value="1"/>
</dbReference>
<dbReference type="InterPro" id="IPR006311">
    <property type="entry name" value="TAT_signal"/>
</dbReference>
<reference evidence="2 3" key="1">
    <citation type="journal article" date="2019" name="Int. J. Syst. Evol. Microbiol.">
        <title>The Global Catalogue of Microorganisms (GCM) 10K type strain sequencing project: providing services to taxonomists for standard genome sequencing and annotation.</title>
        <authorList>
            <consortium name="The Broad Institute Genomics Platform"/>
            <consortium name="The Broad Institute Genome Sequencing Center for Infectious Disease"/>
            <person name="Wu L."/>
            <person name="Ma J."/>
        </authorList>
    </citation>
    <scope>NUCLEOTIDE SEQUENCE [LARGE SCALE GENOMIC DNA]</scope>
    <source>
        <strain evidence="2 3">XZYJ18</strain>
    </source>
</reference>